<organism evidence="1">
    <name type="scientific">marine sediment metagenome</name>
    <dbReference type="NCBI Taxonomy" id="412755"/>
    <lineage>
        <taxon>unclassified sequences</taxon>
        <taxon>metagenomes</taxon>
        <taxon>ecological metagenomes</taxon>
    </lineage>
</organism>
<dbReference type="Gene3D" id="1.10.150.20">
    <property type="entry name" value="5' to 3' exonuclease, C-terminal subdomain"/>
    <property type="match status" value="1"/>
</dbReference>
<evidence type="ECO:0000313" key="1">
    <source>
        <dbReference type="EMBL" id="GAH36207.1"/>
    </source>
</evidence>
<comment type="caution">
    <text evidence="1">The sequence shown here is derived from an EMBL/GenBank/DDBJ whole genome shotgun (WGS) entry which is preliminary data.</text>
</comment>
<dbReference type="SUPFAM" id="SSF158702">
    <property type="entry name" value="Sec63 N-terminal domain-like"/>
    <property type="match status" value="1"/>
</dbReference>
<proteinExistence type="predicted"/>
<reference evidence="1" key="1">
    <citation type="journal article" date="2014" name="Front. Microbiol.">
        <title>High frequency of phylogenetically diverse reductive dehalogenase-homologous genes in deep subseafloor sedimentary metagenomes.</title>
        <authorList>
            <person name="Kawai M."/>
            <person name="Futagami T."/>
            <person name="Toyoda A."/>
            <person name="Takaki Y."/>
            <person name="Nishi S."/>
            <person name="Hori S."/>
            <person name="Arai W."/>
            <person name="Tsubouchi T."/>
            <person name="Morono Y."/>
            <person name="Uchiyama I."/>
            <person name="Ito T."/>
            <person name="Fujiyama A."/>
            <person name="Inagaki F."/>
            <person name="Takami H."/>
        </authorList>
    </citation>
    <scope>NUCLEOTIDE SEQUENCE</scope>
    <source>
        <strain evidence="1">Expedition CK06-06</strain>
    </source>
</reference>
<sequence length="254" mass="29643">NEQFTFEFCDHITSFLLHLINIPDNNFQKYVNDIVPKSVKNQYILNYLFEKGLITKRDNGTIKCSQFGKLIIRLYLYPVSGVLIRYKLENAAMETFQDLAKEAYEVLKAELKVRNYRLLQPILEWCDEEPLDDIIERHNIMTGDLYTTRDNLERIITFIGIIAIHLSESDLDLQEDMIKIAEMAETLKIRIHYGISEELFDLVIRLDNVARVRARILYNAGFHTATQVKKQNPYVLNRKTGLGINLCKKIIKGK</sequence>
<protein>
    <submittedName>
        <fullName evidence="1">Uncharacterized protein</fullName>
    </submittedName>
</protein>
<gene>
    <name evidence="1" type="ORF">S03H2_13275</name>
</gene>
<dbReference type="AlphaFoldDB" id="X1EUG4"/>
<accession>X1EUG4</accession>
<feature type="non-terminal residue" evidence="1">
    <location>
        <position position="1"/>
    </location>
</feature>
<dbReference type="Gene3D" id="1.10.3380.30">
    <property type="match status" value="2"/>
</dbReference>
<name>X1EUG4_9ZZZZ</name>
<dbReference type="EMBL" id="BARU01006737">
    <property type="protein sequence ID" value="GAH36207.1"/>
    <property type="molecule type" value="Genomic_DNA"/>
</dbReference>